<dbReference type="RefSeq" id="XP_002681003.1">
    <property type="nucleotide sequence ID" value="XM_002680957.1"/>
</dbReference>
<dbReference type="VEuPathDB" id="AmoebaDB:NAEGRDRAFT_46479"/>
<dbReference type="AlphaFoldDB" id="D2V3V3"/>
<dbReference type="InterPro" id="IPR001611">
    <property type="entry name" value="Leu-rich_rpt"/>
</dbReference>
<reference evidence="3 4" key="1">
    <citation type="journal article" date="2010" name="Cell">
        <title>The genome of Naegleria gruberi illuminates early eukaryotic versatility.</title>
        <authorList>
            <person name="Fritz-Laylin L.K."/>
            <person name="Prochnik S.E."/>
            <person name="Ginger M.L."/>
            <person name="Dacks J.B."/>
            <person name="Carpenter M.L."/>
            <person name="Field M.C."/>
            <person name="Kuo A."/>
            <person name="Paredez A."/>
            <person name="Chapman J."/>
            <person name="Pham J."/>
            <person name="Shu S."/>
            <person name="Neupane R."/>
            <person name="Cipriano M."/>
            <person name="Mancuso J."/>
            <person name="Tu H."/>
            <person name="Salamov A."/>
            <person name="Lindquist E."/>
            <person name="Shapiro H."/>
            <person name="Lucas S."/>
            <person name="Grigoriev I.V."/>
            <person name="Cande W.Z."/>
            <person name="Fulton C."/>
            <person name="Rokhsar D.S."/>
            <person name="Dawson S.C."/>
        </authorList>
    </citation>
    <scope>NUCLEOTIDE SEQUENCE [LARGE SCALE GENOMIC DNA]</scope>
    <source>
        <strain evidence="3 4">NEG-M</strain>
    </source>
</reference>
<dbReference type="OMA" id="ITCNCAK"/>
<dbReference type="InterPro" id="IPR036047">
    <property type="entry name" value="F-box-like_dom_sf"/>
</dbReference>
<evidence type="ECO:0000259" key="2">
    <source>
        <dbReference type="Pfam" id="PF23598"/>
    </source>
</evidence>
<dbReference type="eggNOG" id="KOG0619">
    <property type="taxonomic scope" value="Eukaryota"/>
</dbReference>
<keyword evidence="4" id="KW-1185">Reference proteome</keyword>
<evidence type="ECO:0000256" key="1">
    <source>
        <dbReference type="ARBA" id="ARBA00022737"/>
    </source>
</evidence>
<dbReference type="InParanoid" id="D2V3V3"/>
<dbReference type="GeneID" id="8849716"/>
<protein>
    <submittedName>
        <fullName evidence="3">Predicted protein</fullName>
    </submittedName>
</protein>
<name>D2V3V3_NAEGR</name>
<evidence type="ECO:0000313" key="3">
    <source>
        <dbReference type="EMBL" id="EFC48259.1"/>
    </source>
</evidence>
<dbReference type="SUPFAM" id="SSF52047">
    <property type="entry name" value="RNI-like"/>
    <property type="match status" value="2"/>
</dbReference>
<sequence>MVNSAREHQEGLFSNDVCFEILSFLDGWTIIRNCALISKQWFEIIRNYSKLDLEVMSKLSTERITMLSESQFLNRIIGFKVGKYAASEFVLFESSNLEQLWETIGSMSQLTKLDVGKTGLHTFPISILPNLENLTELNLTFLEIFDQGAKIISQRLKFITKLSVDYCGIGIEGVQAIGNMKQLTFLNISENEMRNEEIELIGTLDQLKYLSIRNITRENNSVDDYLDFNSLKNLKLLTYLNIGENRISDEIGLQFLREMKQLTHLNVANMEIGSIGAKIISEMTHLVKLNIGRNDIGRTGIDYIGEMKQLTSLNVQNCNLMECKFLCGMKQLQYLNISENTIRNEGVDLICKELSQLKFLNISEILSRPYQFRNVLPIKLENLPRLNQLTELDLSSDRVNEESLIFLLELKCLTSLNVRRNSITCNCAKIISGMSQLTKLNISETQVDELVMEYICGMKELRVLYMQKNYLENDSEVVDLIEKMESLTELDISDCYISIENETKLREIKKLRKLVLFA</sequence>
<dbReference type="InterPro" id="IPR032675">
    <property type="entry name" value="LRR_dom_sf"/>
</dbReference>
<dbReference type="EMBL" id="GG738851">
    <property type="protein sequence ID" value="EFC48259.1"/>
    <property type="molecule type" value="Genomic_DNA"/>
</dbReference>
<dbReference type="Pfam" id="PF23598">
    <property type="entry name" value="LRR_14"/>
    <property type="match status" value="1"/>
</dbReference>
<keyword evidence="1" id="KW-0677">Repeat</keyword>
<dbReference type="SUPFAM" id="SSF81383">
    <property type="entry name" value="F-box domain"/>
    <property type="match status" value="1"/>
</dbReference>
<organism evidence="4">
    <name type="scientific">Naegleria gruberi</name>
    <name type="common">Amoeba</name>
    <dbReference type="NCBI Taxonomy" id="5762"/>
    <lineage>
        <taxon>Eukaryota</taxon>
        <taxon>Discoba</taxon>
        <taxon>Heterolobosea</taxon>
        <taxon>Tetramitia</taxon>
        <taxon>Eutetramitia</taxon>
        <taxon>Vahlkampfiidae</taxon>
        <taxon>Naegleria</taxon>
    </lineage>
</organism>
<dbReference type="Pfam" id="PF13516">
    <property type="entry name" value="LRR_6"/>
    <property type="match status" value="1"/>
</dbReference>
<dbReference type="InterPro" id="IPR052595">
    <property type="entry name" value="LRRC69/RLP"/>
</dbReference>
<dbReference type="Pfam" id="PF13855">
    <property type="entry name" value="LRR_8"/>
    <property type="match status" value="1"/>
</dbReference>
<dbReference type="OrthoDB" id="1517790at2759"/>
<gene>
    <name evidence="3" type="ORF">NAEGRDRAFT_46479</name>
</gene>
<evidence type="ECO:0000313" key="4">
    <source>
        <dbReference type="Proteomes" id="UP000006671"/>
    </source>
</evidence>
<dbReference type="Gene3D" id="3.80.10.10">
    <property type="entry name" value="Ribonuclease Inhibitor"/>
    <property type="match status" value="3"/>
</dbReference>
<dbReference type="KEGG" id="ngr:NAEGRDRAFT_46479"/>
<feature type="domain" description="Disease resistance R13L4/SHOC-2-like LRR" evidence="2">
    <location>
        <begin position="103"/>
        <end position="317"/>
    </location>
</feature>
<proteinExistence type="predicted"/>
<accession>D2V3V3</accession>
<dbReference type="InterPro" id="IPR055414">
    <property type="entry name" value="LRR_R13L4/SHOC2-like"/>
</dbReference>
<dbReference type="PANTHER" id="PTHR48057">
    <property type="entry name" value="LEUCINE-RICH REPEAT SERINE/THREONINE-PROTEIN KINASE 1"/>
    <property type="match status" value="1"/>
</dbReference>
<dbReference type="Proteomes" id="UP000006671">
    <property type="component" value="Unassembled WGS sequence"/>
</dbReference>